<dbReference type="Proteomes" id="UP000054032">
    <property type="component" value="Unassembled WGS sequence"/>
</dbReference>
<organism evidence="1 2">
    <name type="scientific">Bipolaris oryzae ATCC 44560</name>
    <dbReference type="NCBI Taxonomy" id="930090"/>
    <lineage>
        <taxon>Eukaryota</taxon>
        <taxon>Fungi</taxon>
        <taxon>Dikarya</taxon>
        <taxon>Ascomycota</taxon>
        <taxon>Pezizomycotina</taxon>
        <taxon>Dothideomycetes</taxon>
        <taxon>Pleosporomycetidae</taxon>
        <taxon>Pleosporales</taxon>
        <taxon>Pleosporineae</taxon>
        <taxon>Pleosporaceae</taxon>
        <taxon>Bipolaris</taxon>
    </lineage>
</organism>
<dbReference type="GeneID" id="19125205"/>
<accession>W6Z0Z6</accession>
<dbReference type="RefSeq" id="XP_007690096.1">
    <property type="nucleotide sequence ID" value="XM_007691906.1"/>
</dbReference>
<dbReference type="KEGG" id="bor:COCMIDRAFT_7178"/>
<gene>
    <name evidence="1" type="ORF">COCMIDRAFT_7178</name>
</gene>
<evidence type="ECO:0000313" key="1">
    <source>
        <dbReference type="EMBL" id="EUC43358.1"/>
    </source>
</evidence>
<sequence>MTATVLPTYNPPRMFKSSPKQYSKSSHSLIDQRLLTDWLFDPENDMLAVNVETALGITQERLNKIMFSCHDPNRVGPGRVDLALMHERLRAVDLNREPVVVNGKLVKNKRTGAYVWGRWGTERTGEWLPYNR</sequence>
<keyword evidence="2" id="KW-1185">Reference proteome</keyword>
<proteinExistence type="predicted"/>
<dbReference type="AlphaFoldDB" id="W6Z0Z6"/>
<name>W6Z0Z6_COCMI</name>
<dbReference type="EMBL" id="KI964031">
    <property type="protein sequence ID" value="EUC43358.1"/>
    <property type="molecule type" value="Genomic_DNA"/>
</dbReference>
<evidence type="ECO:0000313" key="2">
    <source>
        <dbReference type="Proteomes" id="UP000054032"/>
    </source>
</evidence>
<reference evidence="1 2" key="1">
    <citation type="journal article" date="2013" name="PLoS Genet.">
        <title>Comparative genome structure, secondary metabolite, and effector coding capacity across Cochliobolus pathogens.</title>
        <authorList>
            <person name="Condon B.J."/>
            <person name="Leng Y."/>
            <person name="Wu D."/>
            <person name="Bushley K.E."/>
            <person name="Ohm R.A."/>
            <person name="Otillar R."/>
            <person name="Martin J."/>
            <person name="Schackwitz W."/>
            <person name="Grimwood J."/>
            <person name="MohdZainudin N."/>
            <person name="Xue C."/>
            <person name="Wang R."/>
            <person name="Manning V.A."/>
            <person name="Dhillon B."/>
            <person name="Tu Z.J."/>
            <person name="Steffenson B.J."/>
            <person name="Salamov A."/>
            <person name="Sun H."/>
            <person name="Lowry S."/>
            <person name="LaButti K."/>
            <person name="Han J."/>
            <person name="Copeland A."/>
            <person name="Lindquist E."/>
            <person name="Barry K."/>
            <person name="Schmutz J."/>
            <person name="Baker S.E."/>
            <person name="Ciuffetti L.M."/>
            <person name="Grigoriev I.V."/>
            <person name="Zhong S."/>
            <person name="Turgeon B.G."/>
        </authorList>
    </citation>
    <scope>NUCLEOTIDE SEQUENCE [LARGE SCALE GENOMIC DNA]</scope>
    <source>
        <strain evidence="1 2">ATCC 44560</strain>
    </source>
</reference>
<dbReference type="HOGENOM" id="CLU_1916707_0_0_1"/>
<protein>
    <submittedName>
        <fullName evidence="1">Uncharacterized protein</fullName>
    </submittedName>
</protein>